<evidence type="ECO:0000313" key="1">
    <source>
        <dbReference type="EMBL" id="QHU09934.1"/>
    </source>
</evidence>
<sequence>MGNIFSVPIPDTPKPTLVIPEFVKVEELVTRRKDSVDSKVSDRSFFDDV</sequence>
<protein>
    <submittedName>
        <fullName evidence="1">Uncharacterized protein</fullName>
    </submittedName>
</protein>
<name>A0A6C0K1K0_9ZZZZ</name>
<proteinExistence type="predicted"/>
<accession>A0A6C0K1K0</accession>
<dbReference type="AlphaFoldDB" id="A0A6C0K1K0"/>
<organism evidence="1">
    <name type="scientific">viral metagenome</name>
    <dbReference type="NCBI Taxonomy" id="1070528"/>
    <lineage>
        <taxon>unclassified sequences</taxon>
        <taxon>metagenomes</taxon>
        <taxon>organismal metagenomes</taxon>
    </lineage>
</organism>
<reference evidence="1" key="1">
    <citation type="journal article" date="2020" name="Nature">
        <title>Giant virus diversity and host interactions through global metagenomics.</title>
        <authorList>
            <person name="Schulz F."/>
            <person name="Roux S."/>
            <person name="Paez-Espino D."/>
            <person name="Jungbluth S."/>
            <person name="Walsh D.A."/>
            <person name="Denef V.J."/>
            <person name="McMahon K.D."/>
            <person name="Konstantinidis K.T."/>
            <person name="Eloe-Fadrosh E.A."/>
            <person name="Kyrpides N.C."/>
            <person name="Woyke T."/>
        </authorList>
    </citation>
    <scope>NUCLEOTIDE SEQUENCE</scope>
    <source>
        <strain evidence="1">GVMAG-S-1101164-164</strain>
    </source>
</reference>
<dbReference type="EMBL" id="MN740747">
    <property type="protein sequence ID" value="QHU09934.1"/>
    <property type="molecule type" value="Genomic_DNA"/>
</dbReference>